<dbReference type="EMBL" id="CADCXU010019062">
    <property type="protein sequence ID" value="CAB0007419.1"/>
    <property type="molecule type" value="Genomic_DNA"/>
</dbReference>
<dbReference type="Proteomes" id="UP000479000">
    <property type="component" value="Unassembled WGS sequence"/>
</dbReference>
<gene>
    <name evidence="1" type="ORF">NTEN_LOCUS12703</name>
</gene>
<name>A0A6H5GTS5_9HEMI</name>
<dbReference type="AlphaFoldDB" id="A0A6H5GTS5"/>
<proteinExistence type="predicted"/>
<protein>
    <submittedName>
        <fullName evidence="1">Uncharacterized protein</fullName>
    </submittedName>
</protein>
<reference evidence="1 2" key="1">
    <citation type="submission" date="2020-02" db="EMBL/GenBank/DDBJ databases">
        <authorList>
            <person name="Ferguson B K."/>
        </authorList>
    </citation>
    <scope>NUCLEOTIDE SEQUENCE [LARGE SCALE GENOMIC DNA]</scope>
</reference>
<sequence length="248" mass="28535">MECGRSLCRMKGFSLFPRKANASAKLTSVVDVGNLNVAVGEQLQNEWLFTSISILSLYQKNEPLPRMWYLSFTRIVPELNSPNVDTSIIGEAVLLALKFSFSRNYSNPVATNCSRGGGVRTANLSHQPLSAEPDCRCQSVSYCWSRIRQRSYQQRSKRHKVKRRKLLEPGRPAAVIQKFFNRECKNQIGDAGRIYHIHIQKGSLFEQLCAVYCVRLWAMLSQSIYRTLWFIFLNERTFATRVQNQNMQ</sequence>
<keyword evidence="2" id="KW-1185">Reference proteome</keyword>
<evidence type="ECO:0000313" key="1">
    <source>
        <dbReference type="EMBL" id="CAB0007419.1"/>
    </source>
</evidence>
<evidence type="ECO:0000313" key="2">
    <source>
        <dbReference type="Proteomes" id="UP000479000"/>
    </source>
</evidence>
<organism evidence="1 2">
    <name type="scientific">Nesidiocoris tenuis</name>
    <dbReference type="NCBI Taxonomy" id="355587"/>
    <lineage>
        <taxon>Eukaryota</taxon>
        <taxon>Metazoa</taxon>
        <taxon>Ecdysozoa</taxon>
        <taxon>Arthropoda</taxon>
        <taxon>Hexapoda</taxon>
        <taxon>Insecta</taxon>
        <taxon>Pterygota</taxon>
        <taxon>Neoptera</taxon>
        <taxon>Paraneoptera</taxon>
        <taxon>Hemiptera</taxon>
        <taxon>Heteroptera</taxon>
        <taxon>Panheteroptera</taxon>
        <taxon>Cimicomorpha</taxon>
        <taxon>Miridae</taxon>
        <taxon>Dicyphina</taxon>
        <taxon>Nesidiocoris</taxon>
    </lineage>
</organism>
<accession>A0A6H5GTS5</accession>